<dbReference type="AlphaFoldDB" id="A0A1B1U3Q8"/>
<gene>
    <name evidence="1" type="ORF">BBW65_00495</name>
</gene>
<evidence type="ECO:0000313" key="1">
    <source>
        <dbReference type="EMBL" id="ANV97389.1"/>
    </source>
</evidence>
<accession>A0A1B1U3Q8</accession>
<dbReference type="KEGG" id="het:BBW65_00495"/>
<sequence>MDKLKNYFENRQDALRHLFLELETINLDNTLVVALCPEGAIMADAVARHFDLEMEYLFCAPIPAPLNPECAIALVGEFMDVVIDENLLDSFGIPIDYVYQQAKVVYEEKILQNVKNLRKNQEIAKISGRNILIVDEGIETGFSVEVIIKTCVNAGCKSASVAVPVLSKDVENYLLKFCDCVYSVLSPDFFVSTNYYYTHLPVINENAQGFDFCELEAYKPNWKEENDNNTI</sequence>
<keyword evidence="2" id="KW-1185">Reference proteome</keyword>
<dbReference type="CDD" id="cd06223">
    <property type="entry name" value="PRTases_typeI"/>
    <property type="match status" value="1"/>
</dbReference>
<name>A0A1B1U3Q8_9HELI</name>
<evidence type="ECO:0000313" key="2">
    <source>
        <dbReference type="Proteomes" id="UP000092884"/>
    </source>
</evidence>
<reference evidence="2" key="1">
    <citation type="submission" date="2016-07" db="EMBL/GenBank/DDBJ databases">
        <authorList>
            <person name="Florea S."/>
            <person name="Webb J.S."/>
            <person name="Jaromczyk J."/>
            <person name="Schardl C.L."/>
        </authorList>
    </citation>
    <scope>NUCLEOTIDE SEQUENCE [LARGE SCALE GENOMIC DNA]</scope>
    <source>
        <strain evidence="2">MIT 01-6242</strain>
    </source>
</reference>
<protein>
    <submittedName>
        <fullName evidence="1">Uncharacterized protein</fullName>
    </submittedName>
</protein>
<dbReference type="InterPro" id="IPR000836">
    <property type="entry name" value="PRTase_dom"/>
</dbReference>
<dbReference type="InterPro" id="IPR029057">
    <property type="entry name" value="PRTase-like"/>
</dbReference>
<dbReference type="Gene3D" id="3.40.50.2020">
    <property type="match status" value="1"/>
</dbReference>
<dbReference type="Gene3D" id="3.30.1310.20">
    <property type="entry name" value="PRTase-like"/>
    <property type="match status" value="1"/>
</dbReference>
<dbReference type="Proteomes" id="UP000092884">
    <property type="component" value="Chromosome"/>
</dbReference>
<dbReference type="STRING" id="222136.BBW65_00495"/>
<organism evidence="1 2">
    <name type="scientific">Helicobacter enhydrae</name>
    <dbReference type="NCBI Taxonomy" id="222136"/>
    <lineage>
        <taxon>Bacteria</taxon>
        <taxon>Pseudomonadati</taxon>
        <taxon>Campylobacterota</taxon>
        <taxon>Epsilonproteobacteria</taxon>
        <taxon>Campylobacterales</taxon>
        <taxon>Helicobacteraceae</taxon>
        <taxon>Helicobacter</taxon>
    </lineage>
</organism>
<proteinExistence type="predicted"/>
<dbReference type="RefSeq" id="WP_066338314.1">
    <property type="nucleotide sequence ID" value="NZ_CP016503.1"/>
</dbReference>
<dbReference type="SUPFAM" id="SSF53271">
    <property type="entry name" value="PRTase-like"/>
    <property type="match status" value="1"/>
</dbReference>
<dbReference type="EMBL" id="CP016503">
    <property type="protein sequence ID" value="ANV97389.1"/>
    <property type="molecule type" value="Genomic_DNA"/>
</dbReference>